<dbReference type="KEGG" id="buy:D8S85_09450"/>
<evidence type="ECO:0000256" key="6">
    <source>
        <dbReference type="ARBA" id="ARBA00023237"/>
    </source>
</evidence>
<dbReference type="Pfam" id="PF07660">
    <property type="entry name" value="STN"/>
    <property type="match status" value="1"/>
</dbReference>
<dbReference type="Proteomes" id="UP000270673">
    <property type="component" value="Chromosome"/>
</dbReference>
<evidence type="ECO:0000256" key="4">
    <source>
        <dbReference type="ARBA" id="ARBA00022692"/>
    </source>
</evidence>
<protein>
    <submittedName>
        <fullName evidence="9">SusC/RagA family TonB-linked outer membrane protein</fullName>
    </submittedName>
</protein>
<accession>A0A3Q9IRH1</accession>
<evidence type="ECO:0000256" key="3">
    <source>
        <dbReference type="ARBA" id="ARBA00022452"/>
    </source>
</evidence>
<keyword evidence="4 7" id="KW-0812">Transmembrane</keyword>
<dbReference type="SMART" id="SM00965">
    <property type="entry name" value="STN"/>
    <property type="match status" value="1"/>
</dbReference>
<name>A0A3Q9IRH1_9BACT</name>
<evidence type="ECO:0000259" key="8">
    <source>
        <dbReference type="SMART" id="SM00965"/>
    </source>
</evidence>
<dbReference type="InterPro" id="IPR023996">
    <property type="entry name" value="TonB-dep_OMP_SusC/RagA"/>
</dbReference>
<reference evidence="9 10" key="1">
    <citation type="submission" date="2018-10" db="EMBL/GenBank/DDBJ databases">
        <title>Butyricimonas faecalis sp. nov., isolated from human faeces and emended description of the genus Butyricimonas.</title>
        <authorList>
            <person name="Le Roy T."/>
            <person name="Van der Smissen P."/>
            <person name="Paquot A."/>
            <person name="Delzenne N."/>
            <person name="Muccioli G."/>
            <person name="Collet J.-F."/>
            <person name="Cani P.D."/>
        </authorList>
    </citation>
    <scope>NUCLEOTIDE SEQUENCE [LARGE SCALE GENOMIC DNA]</scope>
    <source>
        <strain evidence="9 10">H184</strain>
    </source>
</reference>
<evidence type="ECO:0000256" key="7">
    <source>
        <dbReference type="PROSITE-ProRule" id="PRU01360"/>
    </source>
</evidence>
<evidence type="ECO:0000256" key="1">
    <source>
        <dbReference type="ARBA" id="ARBA00004571"/>
    </source>
</evidence>
<dbReference type="Pfam" id="PF07715">
    <property type="entry name" value="Plug"/>
    <property type="match status" value="1"/>
</dbReference>
<feature type="domain" description="Secretin/TonB short N-terminal" evidence="8">
    <location>
        <begin position="40"/>
        <end position="91"/>
    </location>
</feature>
<keyword evidence="2 7" id="KW-0813">Transport</keyword>
<dbReference type="Gene3D" id="2.170.130.10">
    <property type="entry name" value="TonB-dependent receptor, plug domain"/>
    <property type="match status" value="1"/>
</dbReference>
<evidence type="ECO:0000313" key="10">
    <source>
        <dbReference type="Proteomes" id="UP000270673"/>
    </source>
</evidence>
<dbReference type="Gene3D" id="3.55.50.30">
    <property type="match status" value="1"/>
</dbReference>
<dbReference type="Pfam" id="PF13715">
    <property type="entry name" value="CarbopepD_reg_2"/>
    <property type="match status" value="1"/>
</dbReference>
<organism evidence="9 10">
    <name type="scientific">Butyricimonas faecalis</name>
    <dbReference type="NCBI Taxonomy" id="2093856"/>
    <lineage>
        <taxon>Bacteria</taxon>
        <taxon>Pseudomonadati</taxon>
        <taxon>Bacteroidota</taxon>
        <taxon>Bacteroidia</taxon>
        <taxon>Bacteroidales</taxon>
        <taxon>Odoribacteraceae</taxon>
        <taxon>Butyricimonas</taxon>
    </lineage>
</organism>
<keyword evidence="5 7" id="KW-0472">Membrane</keyword>
<dbReference type="InterPro" id="IPR008969">
    <property type="entry name" value="CarboxyPept-like_regulatory"/>
</dbReference>
<dbReference type="InterPro" id="IPR037066">
    <property type="entry name" value="Plug_dom_sf"/>
</dbReference>
<keyword evidence="10" id="KW-1185">Reference proteome</keyword>
<comment type="similarity">
    <text evidence="7">Belongs to the TonB-dependent receptor family.</text>
</comment>
<proteinExistence type="inferred from homology"/>
<dbReference type="InterPro" id="IPR036942">
    <property type="entry name" value="Beta-barrel_TonB_sf"/>
</dbReference>
<dbReference type="NCBIfam" id="TIGR04056">
    <property type="entry name" value="OMP_RagA_SusC"/>
    <property type="match status" value="1"/>
</dbReference>
<dbReference type="EMBL" id="CP032819">
    <property type="protein sequence ID" value="AZS31976.1"/>
    <property type="molecule type" value="Genomic_DNA"/>
</dbReference>
<dbReference type="AlphaFoldDB" id="A0A3Q9IRH1"/>
<dbReference type="InterPro" id="IPR012910">
    <property type="entry name" value="Plug_dom"/>
</dbReference>
<dbReference type="PROSITE" id="PS52016">
    <property type="entry name" value="TONB_DEPENDENT_REC_3"/>
    <property type="match status" value="1"/>
</dbReference>
<dbReference type="SUPFAM" id="SSF49464">
    <property type="entry name" value="Carboxypeptidase regulatory domain-like"/>
    <property type="match status" value="1"/>
</dbReference>
<comment type="subcellular location">
    <subcellularLocation>
        <location evidence="1 7">Cell outer membrane</location>
        <topology evidence="1 7">Multi-pass membrane protein</topology>
    </subcellularLocation>
</comment>
<evidence type="ECO:0000313" key="9">
    <source>
        <dbReference type="EMBL" id="AZS31976.1"/>
    </source>
</evidence>
<dbReference type="Gene3D" id="2.60.40.1120">
    <property type="entry name" value="Carboxypeptidase-like, regulatory domain"/>
    <property type="match status" value="1"/>
</dbReference>
<dbReference type="SUPFAM" id="SSF56935">
    <property type="entry name" value="Porins"/>
    <property type="match status" value="1"/>
</dbReference>
<gene>
    <name evidence="9" type="ORF">D8S85_09450</name>
</gene>
<evidence type="ECO:0000256" key="2">
    <source>
        <dbReference type="ARBA" id="ARBA00022448"/>
    </source>
</evidence>
<dbReference type="InterPro" id="IPR039426">
    <property type="entry name" value="TonB-dep_rcpt-like"/>
</dbReference>
<dbReference type="NCBIfam" id="TIGR04057">
    <property type="entry name" value="SusC_RagA_signa"/>
    <property type="match status" value="1"/>
</dbReference>
<dbReference type="InterPro" id="IPR023997">
    <property type="entry name" value="TonB-dep_OMP_SusC/RagA_CS"/>
</dbReference>
<dbReference type="OrthoDB" id="9768177at2"/>
<dbReference type="Gene3D" id="2.40.170.20">
    <property type="entry name" value="TonB-dependent receptor, beta-barrel domain"/>
    <property type="match status" value="1"/>
</dbReference>
<dbReference type="InterPro" id="IPR011662">
    <property type="entry name" value="Secretin/TonB_short_N"/>
</dbReference>
<sequence length="1203" mass="136316">MFAFIMNITANTVAQKTMTLTARQMTFKEIFLELKKQTGYTVVYNNQRLNVDRQLNVEFKDASVKDVLDKILVGSGLTYEMMDDFIILSSIAQRQKVGVRIVGKVTDEKNYPLPGVTIIVKGLTLGTVTDKDGKYALTLMKTEKLSLLFSFIGMETQEVKYVGKDTINVTMKESAEQLEEVIVNTGYQRIDARTTTSAITSIKADDIRVPGITTIDKMLEGHVPGMIFMQNSGQVGATPRLRIRGTSTVLGNQEPLWVVDGIVQQDPVNVDPQQLNDLDFVNLLGNAISGLNPEDIEQIDVLKDASATAIYGARAANGVIVITTKKGKQGPPSVSYSFAGTYARRPRYSDRSVDMMNSQERVELSRELIERGMTYPNISSWVGYEKAIRDYYNREISFSEMKKEINRYETVNTDWFDLLTRDALTHQHTLNLSGGSSQLNYYVSVGYTNAQGNINGELNRNYTTSANISASYDRFSVHFKLNGSVEKRKYKPSDIAPMTYAYQTSRAVPVYSEDGNLWYYYRTGYENDQITFNILEEIASSFYDINTNRMSFSTSVDYRVTSNLSLSTTLAYNFSNNYQDTYYNEKSYRVRALRKDYILTSINGGESAWKQATGIPFGGELTDEYQRNNSYTVRLQANYNKSLDQDDKHVISAAVGGELSSSRYVGKKQMYRGYLPERGKQMAQVDLAEYQTLKNWYRDDPLAAGVNTDNLTNMISGYATASYTYNRNYTFNANMRMDASNAFGDKSNDKILPIWSVSGYWNIKNSVFSNQKFLTELSLRSSFGYQGNMLSSESPEMILKRGALNPQFDEYTSSIVSFANPFLKWEKTQSVNFSLDFGFLKNRINGSVSYFYKKTRNAFLSKTVSEINGVDSYTVNQGTITNQGVELSLRVTPVSSVSKGNPDGFRWTFDPQLGRIVNTLIDKALKRKDKTLHDEYTYNDYLKGNVQVPGRSLNSFWSYRFKGLDETDGRPMFYGAEETCLVDGEDKKTLDVYNAMSKDDVFLAVMDYSGRRVPTLQGGLNNTFSFKRMVLSLNLAYSLGSKIRLLNLYNDVARRNASIAPQPLANVRREFLKRWQYPGDENYTNIPGIISGQEFTATLNPWWKGKPCEFAENIWQMYNDADIRVVSGNYLKLQHLSFRYSLPEKFCEKLYLKSAYFGFAVTNLFTICNKKLKGQAPTQFGGSSSNINMSERPTFSMNFSVSF</sequence>
<dbReference type="GO" id="GO:0009279">
    <property type="term" value="C:cell outer membrane"/>
    <property type="evidence" value="ECO:0007669"/>
    <property type="project" value="UniProtKB-SubCell"/>
</dbReference>
<keyword evidence="6 7" id="KW-0998">Cell outer membrane</keyword>
<evidence type="ECO:0000256" key="5">
    <source>
        <dbReference type="ARBA" id="ARBA00023136"/>
    </source>
</evidence>
<keyword evidence="3 7" id="KW-1134">Transmembrane beta strand</keyword>